<protein>
    <submittedName>
        <fullName evidence="9">Acyl-ACP--UDP-N-acetylglucosamine O-acyltransferase</fullName>
        <ecNumber evidence="9">2.3.1.129</ecNumber>
    </submittedName>
</protein>
<evidence type="ECO:0000256" key="4">
    <source>
        <dbReference type="ARBA" id="ARBA00022679"/>
    </source>
</evidence>
<gene>
    <name evidence="9" type="ORF">DBW71_04930</name>
</gene>
<dbReference type="InterPro" id="IPR001451">
    <property type="entry name" value="Hexapep"/>
</dbReference>
<keyword evidence="1" id="KW-0963">Cytoplasm</keyword>
<dbReference type="GO" id="GO:0008780">
    <property type="term" value="F:acyl-[acyl-carrier-protein]-UDP-N-acetylglucosamine O-acyltransferase activity"/>
    <property type="evidence" value="ECO:0007669"/>
    <property type="project" value="UniProtKB-EC"/>
</dbReference>
<dbReference type="PROSITE" id="PS00101">
    <property type="entry name" value="HEXAPEP_TRANSFERASES"/>
    <property type="match status" value="2"/>
</dbReference>
<dbReference type="PIRSF" id="PIRSF000456">
    <property type="entry name" value="UDP-GlcNAc_acltr"/>
    <property type="match status" value="1"/>
</dbReference>
<dbReference type="GO" id="GO:0009245">
    <property type="term" value="P:lipid A biosynthetic process"/>
    <property type="evidence" value="ECO:0007669"/>
    <property type="project" value="UniProtKB-KW"/>
</dbReference>
<dbReference type="GO" id="GO:0016020">
    <property type="term" value="C:membrane"/>
    <property type="evidence" value="ECO:0007669"/>
    <property type="project" value="GOC"/>
</dbReference>
<dbReference type="PANTHER" id="PTHR43480">
    <property type="entry name" value="ACYL-[ACYL-CARRIER-PROTEIN]--UDP-N-ACETYLGLUCOSAMINE O-ACYLTRANSFERASE"/>
    <property type="match status" value="1"/>
</dbReference>
<evidence type="ECO:0000256" key="6">
    <source>
        <dbReference type="ARBA" id="ARBA00023098"/>
    </source>
</evidence>
<keyword evidence="7 9" id="KW-0012">Acyltransferase</keyword>
<dbReference type="Gene3D" id="2.160.10.10">
    <property type="entry name" value="Hexapeptide repeat proteins"/>
    <property type="match status" value="1"/>
</dbReference>
<evidence type="ECO:0000256" key="1">
    <source>
        <dbReference type="ARBA" id="ARBA00022490"/>
    </source>
</evidence>
<dbReference type="CDD" id="cd03351">
    <property type="entry name" value="LbH_UDP-GlcNAc_AT"/>
    <property type="match status" value="1"/>
</dbReference>
<dbReference type="PANTHER" id="PTHR43480:SF1">
    <property type="entry name" value="ACYL-[ACYL-CARRIER-PROTEIN]--UDP-N-ACETYLGLUCOSAMINE O-ACYLTRANSFERASE, MITOCHONDRIAL-RELATED"/>
    <property type="match status" value="1"/>
</dbReference>
<dbReference type="NCBIfam" id="NF003657">
    <property type="entry name" value="PRK05289.1"/>
    <property type="match status" value="1"/>
</dbReference>
<evidence type="ECO:0000256" key="7">
    <source>
        <dbReference type="ARBA" id="ARBA00023315"/>
    </source>
</evidence>
<dbReference type="InterPro" id="IPR018357">
    <property type="entry name" value="Hexapep_transf_CS"/>
</dbReference>
<proteinExistence type="predicted"/>
<evidence type="ECO:0000313" key="10">
    <source>
        <dbReference type="Proteomes" id="UP000253570"/>
    </source>
</evidence>
<dbReference type="InterPro" id="IPR011004">
    <property type="entry name" value="Trimer_LpxA-like_sf"/>
</dbReference>
<dbReference type="AlphaFoldDB" id="A0A368DNL1"/>
<dbReference type="Gene3D" id="1.20.1180.10">
    <property type="entry name" value="Udp N-acetylglucosamine O-acyltransferase, C-terminal domain"/>
    <property type="match status" value="1"/>
</dbReference>
<evidence type="ECO:0000256" key="2">
    <source>
        <dbReference type="ARBA" id="ARBA00022516"/>
    </source>
</evidence>
<reference evidence="9 10" key="1">
    <citation type="journal article" date="2018" name="Microbiome">
        <title>Fine metagenomic profile of the Mediterranean stratified and mixed water columns revealed by assembly and recruitment.</title>
        <authorList>
            <person name="Haro-Moreno J.M."/>
            <person name="Lopez-Perez M."/>
            <person name="De La Torre J.R."/>
            <person name="Picazo A."/>
            <person name="Camacho A."/>
            <person name="Rodriguez-Valera F."/>
        </authorList>
    </citation>
    <scope>NUCLEOTIDE SEQUENCE [LARGE SCALE GENOMIC DNA]</scope>
    <source>
        <strain evidence="9">MED-G57</strain>
    </source>
</reference>
<feature type="domain" description="UDP N-acetylglucosamine O-acyltransferase C-terminal" evidence="8">
    <location>
        <begin position="174"/>
        <end position="259"/>
    </location>
</feature>
<dbReference type="Pfam" id="PF13720">
    <property type="entry name" value="Acetyltransf_11"/>
    <property type="match status" value="1"/>
</dbReference>
<evidence type="ECO:0000259" key="8">
    <source>
        <dbReference type="Pfam" id="PF13720"/>
    </source>
</evidence>
<dbReference type="EMBL" id="QOQD01000011">
    <property type="protein sequence ID" value="RCL72863.1"/>
    <property type="molecule type" value="Genomic_DNA"/>
</dbReference>
<keyword evidence="5" id="KW-0677">Repeat</keyword>
<comment type="caution">
    <text evidence="9">The sequence shown here is derived from an EMBL/GenBank/DDBJ whole genome shotgun (WGS) entry which is preliminary data.</text>
</comment>
<keyword evidence="2" id="KW-0444">Lipid biosynthesis</keyword>
<evidence type="ECO:0000256" key="5">
    <source>
        <dbReference type="ARBA" id="ARBA00022737"/>
    </source>
</evidence>
<organism evidence="9 10">
    <name type="scientific">PS1 clade bacterium</name>
    <dbReference type="NCBI Taxonomy" id="2175152"/>
    <lineage>
        <taxon>Bacteria</taxon>
        <taxon>Pseudomonadati</taxon>
        <taxon>Pseudomonadota</taxon>
        <taxon>Alphaproteobacteria</taxon>
        <taxon>PS1 clade</taxon>
    </lineage>
</organism>
<dbReference type="InterPro" id="IPR010137">
    <property type="entry name" value="Lipid_A_LpxA"/>
</dbReference>
<keyword evidence="6" id="KW-0443">Lipid metabolism</keyword>
<keyword evidence="4 9" id="KW-0808">Transferase</keyword>
<dbReference type="Proteomes" id="UP000253570">
    <property type="component" value="Unassembled WGS sequence"/>
</dbReference>
<evidence type="ECO:0000313" key="9">
    <source>
        <dbReference type="EMBL" id="RCL72863.1"/>
    </source>
</evidence>
<dbReference type="Pfam" id="PF00132">
    <property type="entry name" value="Hexapep"/>
    <property type="match status" value="1"/>
</dbReference>
<name>A0A368DNL1_9PROT</name>
<evidence type="ECO:0000256" key="3">
    <source>
        <dbReference type="ARBA" id="ARBA00022556"/>
    </source>
</evidence>
<dbReference type="SUPFAM" id="SSF51161">
    <property type="entry name" value="Trimeric LpxA-like enzymes"/>
    <property type="match status" value="1"/>
</dbReference>
<sequence length="268" mass="29392">MIHPTSIIEDGATLGTDVSVGPFSYIGRNVTLEDNVKVHGHVIIDGHTNIGSNTEIFPNAVIGMPPQDIKFKDEITYVVIGKNCIIRENVTIHSGTKQSKSITKVGNNCFLMVDSHVAHDCMIGDHVILINQATLAGHTSVGDYAIIGGLSALHQHVRIGKHAFIAGMTGVEQDILPYGLAKGILRRCYLTGVNITGLKRRGFSKETIFLIQKVYKSIFDGPPSEIHERARSLSGEHKDISEINDLIEFVLEKPNRHICQPNDKSIIK</sequence>
<dbReference type="NCBIfam" id="TIGR01852">
    <property type="entry name" value="lipid_A_lpxA"/>
    <property type="match status" value="1"/>
</dbReference>
<accession>A0A368DNL1</accession>
<dbReference type="InterPro" id="IPR029098">
    <property type="entry name" value="Acetyltransf_C"/>
</dbReference>
<keyword evidence="3" id="KW-0441">Lipid A biosynthesis</keyword>
<dbReference type="EC" id="2.3.1.129" evidence="9"/>
<dbReference type="InterPro" id="IPR037157">
    <property type="entry name" value="Acetyltransf_C_sf"/>
</dbReference>